<comment type="subcellular location">
    <subcellularLocation>
        <location evidence="1">Membrane</location>
    </subcellularLocation>
</comment>
<dbReference type="InterPro" id="IPR055412">
    <property type="entry name" value="UVB_sens_C"/>
</dbReference>
<organism evidence="9 10">
    <name type="scientific">Macrostomum lignano</name>
    <dbReference type="NCBI Taxonomy" id="282301"/>
    <lineage>
        <taxon>Eukaryota</taxon>
        <taxon>Metazoa</taxon>
        <taxon>Spiralia</taxon>
        <taxon>Lophotrochozoa</taxon>
        <taxon>Platyhelminthes</taxon>
        <taxon>Rhabditophora</taxon>
        <taxon>Macrostomorpha</taxon>
        <taxon>Macrostomida</taxon>
        <taxon>Macrostomidae</taxon>
        <taxon>Macrostomum</taxon>
    </lineage>
</organism>
<keyword evidence="5 6" id="KW-0472">Membrane</keyword>
<feature type="domain" description="Root UVB sensitive protein C-terminal" evidence="8">
    <location>
        <begin position="693"/>
        <end position="834"/>
    </location>
</feature>
<reference evidence="10" key="1">
    <citation type="submission" date="2016-11" db="UniProtKB">
        <authorList>
            <consortium name="WormBaseParasite"/>
        </authorList>
    </citation>
    <scope>IDENTIFICATION</scope>
</reference>
<evidence type="ECO:0000256" key="2">
    <source>
        <dbReference type="ARBA" id="ARBA00007558"/>
    </source>
</evidence>
<proteinExistence type="inferred from homology"/>
<feature type="transmembrane region" description="Helical" evidence="6">
    <location>
        <begin position="573"/>
        <end position="599"/>
    </location>
</feature>
<dbReference type="Pfam" id="PF24160">
    <property type="entry name" value="UVB_sens_C"/>
    <property type="match status" value="2"/>
</dbReference>
<keyword evidence="4 6" id="KW-1133">Transmembrane helix</keyword>
<feature type="domain" description="Root UVB sensitive protein C-terminal" evidence="8">
    <location>
        <begin position="283"/>
        <end position="424"/>
    </location>
</feature>
<accession>A0A1I8G1J0</accession>
<dbReference type="Pfam" id="PF04884">
    <property type="entry name" value="UVB_sens_prot"/>
    <property type="match status" value="2"/>
</dbReference>
<protein>
    <submittedName>
        <fullName evidence="10">DUF647-domain-containing protein</fullName>
    </submittedName>
</protein>
<evidence type="ECO:0000256" key="1">
    <source>
        <dbReference type="ARBA" id="ARBA00004370"/>
    </source>
</evidence>
<feature type="transmembrane region" description="Helical" evidence="6">
    <location>
        <begin position="163"/>
        <end position="189"/>
    </location>
</feature>
<evidence type="ECO:0000313" key="9">
    <source>
        <dbReference type="Proteomes" id="UP000095280"/>
    </source>
</evidence>
<evidence type="ECO:0000259" key="7">
    <source>
        <dbReference type="Pfam" id="PF04884"/>
    </source>
</evidence>
<evidence type="ECO:0000256" key="6">
    <source>
        <dbReference type="SAM" id="Phobius"/>
    </source>
</evidence>
<feature type="domain" description="Protein root UVB sensitive/RUS" evidence="7">
    <location>
        <begin position="448"/>
        <end position="685"/>
    </location>
</feature>
<keyword evidence="3 6" id="KW-0812">Transmembrane</keyword>
<keyword evidence="9" id="KW-1185">Reference proteome</keyword>
<feature type="domain" description="Protein root UVB sensitive/RUS" evidence="7">
    <location>
        <begin position="38"/>
        <end position="275"/>
    </location>
</feature>
<evidence type="ECO:0000313" key="10">
    <source>
        <dbReference type="WBParaSite" id="maker-uti_cns_0000614-snap-gene-1.12-mRNA-1"/>
    </source>
</evidence>
<dbReference type="PANTHER" id="PTHR12770">
    <property type="entry name" value="RUS1 FAMILY PROTEIN C16ORF58"/>
    <property type="match status" value="1"/>
</dbReference>
<feature type="transmembrane region" description="Helical" evidence="6">
    <location>
        <begin position="625"/>
        <end position="650"/>
    </location>
</feature>
<dbReference type="GO" id="GO:0016020">
    <property type="term" value="C:membrane"/>
    <property type="evidence" value="ECO:0007669"/>
    <property type="project" value="UniProtKB-SubCell"/>
</dbReference>
<name>A0A1I8G1J0_9PLAT</name>
<dbReference type="PANTHER" id="PTHR12770:SF31">
    <property type="entry name" value="RUS FAMILY MEMBER 1"/>
    <property type="match status" value="1"/>
</dbReference>
<evidence type="ECO:0000259" key="8">
    <source>
        <dbReference type="Pfam" id="PF24160"/>
    </source>
</evidence>
<sequence>MLTQSYMLQETYVGSNEPTEYVLTNQKLVTKSKKLKLDSLVSTAKDVFLPQGYPDSVSADYLTYQIWDTAQAFCSSLTSALASRAVLTGYGVGDQGASVAAATLAWLLRDGCGMVGRILFAWLYGTALDWDCKRYRLLADVLNDLAILIQLLCPLAGPPGSPAVVAVLCIASVTLALVTVCGGATRAAFTMHQARQHNMADVSAKDASQETLVNLVGLVVNLTFVPLITGPVAVPVFIIFTSGHIFGNWCAVRSVAMETLNPSRLHLVVVSFVASGGRACSGVAEVNQSEPLLRSCAAPLRLGCPLSAPAAALPADRLVDGLRQQRHRRLAVFTGASSYYAVLAEDATSADQLLAVFQCELIHLARTRPKLFDAVGGCSELRAGDAAAAATAERLMPDFLGALSKAGWSTEPLLLGAGQHRLTWSNEATEYVLTQQKLLIKGKKRKFDGFVSTAKDVFLPQGYPDSVSADYLTYQMWDTAQAFCSSVTGALAGRAVLTGYGVGDQGASVAAATLAWLLRDGCGMVGRILFAWLYGTALDWDCKRYRLLADVLNDLAILMQLLCPLAGPPGSPTVAAVLCVASVLLSLVGVCGGATRAALTMHQARRHNMADVSAKDSSQETLVNLFALLFNLAFVPLITGGAAVLAYLLFTFGHLYFNWRAVRSVAMETLNPSRLHLVVVSFVASGGRACSGVAEVNQSEPLLRSCAAPLRLGCPLSAPAAALPADRLVDGLRQQRHRRLAVFTGASSYYVVLAEDATSADQLLAVFQCELIHLARTRPKLFDAVGGCSELRAGDAAAAATAERLMPDFLGALSKAGWSTEPLLLGAGQHRLVWSKSA</sequence>
<dbReference type="InterPro" id="IPR006968">
    <property type="entry name" value="RUS_fam"/>
</dbReference>
<evidence type="ECO:0000256" key="5">
    <source>
        <dbReference type="ARBA" id="ARBA00023136"/>
    </source>
</evidence>
<feature type="transmembrane region" description="Helical" evidence="6">
    <location>
        <begin position="210"/>
        <end position="228"/>
    </location>
</feature>
<dbReference type="InterPro" id="IPR054549">
    <property type="entry name" value="UVB_sens_RUS_dom"/>
</dbReference>
<evidence type="ECO:0000256" key="3">
    <source>
        <dbReference type="ARBA" id="ARBA00022692"/>
    </source>
</evidence>
<comment type="similarity">
    <text evidence="2">Belongs to the RUS1 family.</text>
</comment>
<dbReference type="WBParaSite" id="maker-uti_cns_0000614-snap-gene-1.12-mRNA-1">
    <property type="protein sequence ID" value="maker-uti_cns_0000614-snap-gene-1.12-mRNA-1"/>
    <property type="gene ID" value="maker-uti_cns_0000614-snap-gene-1.12"/>
</dbReference>
<evidence type="ECO:0000256" key="4">
    <source>
        <dbReference type="ARBA" id="ARBA00022989"/>
    </source>
</evidence>
<dbReference type="AlphaFoldDB" id="A0A1I8G1J0"/>
<dbReference type="Proteomes" id="UP000095280">
    <property type="component" value="Unplaced"/>
</dbReference>